<evidence type="ECO:0000256" key="1">
    <source>
        <dbReference type="SAM" id="SignalP"/>
    </source>
</evidence>
<keyword evidence="3" id="KW-1185">Reference proteome</keyword>
<dbReference type="Proteomes" id="UP000479710">
    <property type="component" value="Unassembled WGS sequence"/>
</dbReference>
<evidence type="ECO:0008006" key="4">
    <source>
        <dbReference type="Google" id="ProtNLM"/>
    </source>
</evidence>
<proteinExistence type="predicted"/>
<name>A0A6G1FB69_9ORYZ</name>
<evidence type="ECO:0000313" key="2">
    <source>
        <dbReference type="EMBL" id="KAF0934178.1"/>
    </source>
</evidence>
<protein>
    <recommendedName>
        <fullName evidence="4">Secreted protein</fullName>
    </recommendedName>
</protein>
<feature type="signal peptide" evidence="1">
    <location>
        <begin position="1"/>
        <end position="18"/>
    </location>
</feature>
<reference evidence="2 3" key="1">
    <citation type="submission" date="2019-11" db="EMBL/GenBank/DDBJ databases">
        <title>Whole genome sequence of Oryza granulata.</title>
        <authorList>
            <person name="Li W."/>
        </authorList>
    </citation>
    <scope>NUCLEOTIDE SEQUENCE [LARGE SCALE GENOMIC DNA]</scope>
    <source>
        <strain evidence="3">cv. Menghai</strain>
        <tissue evidence="2">Leaf</tissue>
    </source>
</reference>
<dbReference type="AlphaFoldDB" id="A0A6G1FB69"/>
<feature type="chain" id="PRO_5026359149" description="Secreted protein" evidence="1">
    <location>
        <begin position="19"/>
        <end position="82"/>
    </location>
</feature>
<dbReference type="OrthoDB" id="680110at2759"/>
<keyword evidence="1" id="KW-0732">Signal</keyword>
<evidence type="ECO:0000313" key="3">
    <source>
        <dbReference type="Proteomes" id="UP000479710"/>
    </source>
</evidence>
<sequence>MVALSLALFLTIVTLLLADLLCSYLRRRWMRAEEVFWRPKLGLVYPPRAATCDNDALVATATTATHEALSSNPPFYYAHGVM</sequence>
<accession>A0A6G1FB69</accession>
<gene>
    <name evidence="2" type="ORF">E2562_023438</name>
</gene>
<comment type="caution">
    <text evidence="2">The sequence shown here is derived from an EMBL/GenBank/DDBJ whole genome shotgun (WGS) entry which is preliminary data.</text>
</comment>
<organism evidence="2 3">
    <name type="scientific">Oryza meyeriana var. granulata</name>
    <dbReference type="NCBI Taxonomy" id="110450"/>
    <lineage>
        <taxon>Eukaryota</taxon>
        <taxon>Viridiplantae</taxon>
        <taxon>Streptophyta</taxon>
        <taxon>Embryophyta</taxon>
        <taxon>Tracheophyta</taxon>
        <taxon>Spermatophyta</taxon>
        <taxon>Magnoliopsida</taxon>
        <taxon>Liliopsida</taxon>
        <taxon>Poales</taxon>
        <taxon>Poaceae</taxon>
        <taxon>BOP clade</taxon>
        <taxon>Oryzoideae</taxon>
        <taxon>Oryzeae</taxon>
        <taxon>Oryzinae</taxon>
        <taxon>Oryza</taxon>
        <taxon>Oryza meyeriana</taxon>
    </lineage>
</organism>
<dbReference type="EMBL" id="SPHZ02000001">
    <property type="protein sequence ID" value="KAF0934178.1"/>
    <property type="molecule type" value="Genomic_DNA"/>
</dbReference>